<accession>A0A2J8A526</accession>
<dbReference type="Proteomes" id="UP000236333">
    <property type="component" value="Unassembled WGS sequence"/>
</dbReference>
<reference evidence="2 3" key="1">
    <citation type="journal article" date="2017" name="Mol. Biol. Evol.">
        <title>The 4-celled Tetrabaena socialis nuclear genome reveals the essential components for genetic control of cell number at the origin of multicellularity in the volvocine lineage.</title>
        <authorList>
            <person name="Featherston J."/>
            <person name="Arakaki Y."/>
            <person name="Hanschen E.R."/>
            <person name="Ferris P.J."/>
            <person name="Michod R.E."/>
            <person name="Olson B.J.S.C."/>
            <person name="Nozaki H."/>
            <person name="Durand P.M."/>
        </authorList>
    </citation>
    <scope>NUCLEOTIDE SEQUENCE [LARGE SCALE GENOMIC DNA]</scope>
    <source>
        <strain evidence="2 3">NIES-571</strain>
    </source>
</reference>
<protein>
    <submittedName>
        <fullName evidence="2">Uncharacterized protein</fullName>
    </submittedName>
</protein>
<evidence type="ECO:0000313" key="3">
    <source>
        <dbReference type="Proteomes" id="UP000236333"/>
    </source>
</evidence>
<feature type="compositionally biased region" description="Polar residues" evidence="1">
    <location>
        <begin position="11"/>
        <end position="22"/>
    </location>
</feature>
<name>A0A2J8A526_9CHLO</name>
<comment type="caution">
    <text evidence="2">The sequence shown here is derived from an EMBL/GenBank/DDBJ whole genome shotgun (WGS) entry which is preliminary data.</text>
</comment>
<organism evidence="2 3">
    <name type="scientific">Tetrabaena socialis</name>
    <dbReference type="NCBI Taxonomy" id="47790"/>
    <lineage>
        <taxon>Eukaryota</taxon>
        <taxon>Viridiplantae</taxon>
        <taxon>Chlorophyta</taxon>
        <taxon>core chlorophytes</taxon>
        <taxon>Chlorophyceae</taxon>
        <taxon>CS clade</taxon>
        <taxon>Chlamydomonadales</taxon>
        <taxon>Tetrabaenaceae</taxon>
        <taxon>Tetrabaena</taxon>
    </lineage>
</organism>
<feature type="region of interest" description="Disordered" evidence="1">
    <location>
        <begin position="1"/>
        <end position="22"/>
    </location>
</feature>
<gene>
    <name evidence="2" type="ORF">TSOC_005911</name>
</gene>
<proteinExistence type="predicted"/>
<keyword evidence="3" id="KW-1185">Reference proteome</keyword>
<dbReference type="EMBL" id="PGGS01000171">
    <property type="protein sequence ID" value="PNH07616.1"/>
    <property type="molecule type" value="Genomic_DNA"/>
</dbReference>
<feature type="compositionally biased region" description="Basic and acidic residues" evidence="1">
    <location>
        <begin position="1"/>
        <end position="10"/>
    </location>
</feature>
<sequence>MRSRAEDKQKQQGVTVNRSCSEAQIPRRNVKHSLELGASDSATFSRSLAVVYVAPARSYVVYEGLMPLPLTFPL</sequence>
<evidence type="ECO:0000313" key="2">
    <source>
        <dbReference type="EMBL" id="PNH07616.1"/>
    </source>
</evidence>
<dbReference type="AlphaFoldDB" id="A0A2J8A526"/>
<evidence type="ECO:0000256" key="1">
    <source>
        <dbReference type="SAM" id="MobiDB-lite"/>
    </source>
</evidence>